<sequence length="264" mass="29148">MAVVFTSFDALLPSSDVFSTFIDATLFTIDGMSNDPRRPTNPNAQLRWQQGATEFSIAPVHQINYQTLANLLAGLETSMTAFGSIRGGMYATRFDIYIMSAKIGSGKFVSRPPSLDGSRPISTSSTLDNSTATASRRPLTFPPDPFMYRVPSTPVTLFLSRYGARFSLPDALYLLLQVMFTAAGTIRDSKHDVLIGQSWHWDHFTIKLDLYPRMIMSWRNLGTAAKGIKDWMIVYGPIGFRFDIDFDMAGNIGIGSFRGPSGGV</sequence>
<dbReference type="AlphaFoldDB" id="A0A8H3EVT2"/>
<keyword evidence="3" id="KW-1185">Reference proteome</keyword>
<dbReference type="EMBL" id="CAJPDS010000008">
    <property type="protein sequence ID" value="CAF9909771.1"/>
    <property type="molecule type" value="Genomic_DNA"/>
</dbReference>
<evidence type="ECO:0000313" key="3">
    <source>
        <dbReference type="Proteomes" id="UP000664521"/>
    </source>
</evidence>
<feature type="region of interest" description="Disordered" evidence="1">
    <location>
        <begin position="114"/>
        <end position="134"/>
    </location>
</feature>
<proteinExistence type="predicted"/>
<gene>
    <name evidence="2" type="ORF">HETSPECPRED_009516</name>
</gene>
<evidence type="ECO:0000313" key="2">
    <source>
        <dbReference type="EMBL" id="CAF9909771.1"/>
    </source>
</evidence>
<dbReference type="Proteomes" id="UP000664521">
    <property type="component" value="Unassembled WGS sequence"/>
</dbReference>
<protein>
    <submittedName>
        <fullName evidence="2">Uncharacterized protein</fullName>
    </submittedName>
</protein>
<organism evidence="2 3">
    <name type="scientific">Heterodermia speciosa</name>
    <dbReference type="NCBI Taxonomy" id="116794"/>
    <lineage>
        <taxon>Eukaryota</taxon>
        <taxon>Fungi</taxon>
        <taxon>Dikarya</taxon>
        <taxon>Ascomycota</taxon>
        <taxon>Pezizomycotina</taxon>
        <taxon>Lecanoromycetes</taxon>
        <taxon>OSLEUM clade</taxon>
        <taxon>Lecanoromycetidae</taxon>
        <taxon>Caliciales</taxon>
        <taxon>Physciaceae</taxon>
        <taxon>Heterodermia</taxon>
    </lineage>
</organism>
<reference evidence="2" key="1">
    <citation type="submission" date="2021-03" db="EMBL/GenBank/DDBJ databases">
        <authorList>
            <person name="Tagirdzhanova G."/>
        </authorList>
    </citation>
    <scope>NUCLEOTIDE SEQUENCE</scope>
</reference>
<dbReference type="OrthoDB" id="10474755at2759"/>
<feature type="compositionally biased region" description="Polar residues" evidence="1">
    <location>
        <begin position="120"/>
        <end position="134"/>
    </location>
</feature>
<evidence type="ECO:0000256" key="1">
    <source>
        <dbReference type="SAM" id="MobiDB-lite"/>
    </source>
</evidence>
<name>A0A8H3EVT2_9LECA</name>
<comment type="caution">
    <text evidence="2">The sequence shown here is derived from an EMBL/GenBank/DDBJ whole genome shotgun (WGS) entry which is preliminary data.</text>
</comment>
<accession>A0A8H3EVT2</accession>